<dbReference type="PANTHER" id="PTHR45862">
    <property type="entry name" value="PROTEIN SGT1 HOMOLOG"/>
    <property type="match status" value="1"/>
</dbReference>
<feature type="compositionally biased region" description="Polar residues" evidence="1">
    <location>
        <begin position="110"/>
        <end position="119"/>
    </location>
</feature>
<dbReference type="Gene3D" id="2.60.40.790">
    <property type="match status" value="1"/>
</dbReference>
<sequence>MSGEAAKPTLPVKHDWYQTDATVVITILVKNVKEDQFKASFSDSTVKVNINVPDYEECFQCFNLSHKIVPEQCTYKLAPSKIEIKLKKTEGLRWNQLEGQIVEDNIKAIPQTSNTQNDHPPSYPTSKKGKDWSKVEREIKKEEEQETPEGEAAMNKLFQDIYSKGSDEVKMAMNKSFMESGGTVLSTNWNEVSQKKVTVKPPDGLEYKKWDS</sequence>
<evidence type="ECO:0000313" key="5">
    <source>
        <dbReference type="Proteomes" id="UP001152799"/>
    </source>
</evidence>
<feature type="domain" description="CS" evidence="3">
    <location>
        <begin position="9"/>
        <end position="98"/>
    </location>
</feature>
<evidence type="ECO:0000313" key="4">
    <source>
        <dbReference type="EMBL" id="CAG9770166.1"/>
    </source>
</evidence>
<dbReference type="Pfam" id="PF05002">
    <property type="entry name" value="SGS"/>
    <property type="match status" value="1"/>
</dbReference>
<dbReference type="InterPro" id="IPR007052">
    <property type="entry name" value="CS_dom"/>
</dbReference>
<evidence type="ECO:0000259" key="3">
    <source>
        <dbReference type="PROSITE" id="PS51203"/>
    </source>
</evidence>
<dbReference type="Pfam" id="PF04969">
    <property type="entry name" value="CS"/>
    <property type="match status" value="1"/>
</dbReference>
<dbReference type="InterPro" id="IPR007699">
    <property type="entry name" value="SGS_dom"/>
</dbReference>
<name>A0A9N9QQN2_9CUCU</name>
<dbReference type="InterPro" id="IPR044563">
    <property type="entry name" value="Sgt1-like"/>
</dbReference>
<dbReference type="OrthoDB" id="1898560at2759"/>
<accession>A0A9N9QQN2</accession>
<dbReference type="GO" id="GO:0005737">
    <property type="term" value="C:cytoplasm"/>
    <property type="evidence" value="ECO:0007669"/>
    <property type="project" value="UniProtKB-ARBA"/>
</dbReference>
<dbReference type="EMBL" id="OU892282">
    <property type="protein sequence ID" value="CAG9770166.1"/>
    <property type="molecule type" value="Genomic_DNA"/>
</dbReference>
<dbReference type="SUPFAM" id="SSF49764">
    <property type="entry name" value="HSP20-like chaperones"/>
    <property type="match status" value="1"/>
</dbReference>
<feature type="domain" description="SGS" evidence="2">
    <location>
        <begin position="122"/>
        <end position="212"/>
    </location>
</feature>
<evidence type="ECO:0008006" key="6">
    <source>
        <dbReference type="Google" id="ProtNLM"/>
    </source>
</evidence>
<evidence type="ECO:0000259" key="2">
    <source>
        <dbReference type="PROSITE" id="PS51048"/>
    </source>
</evidence>
<dbReference type="PROSITE" id="PS51203">
    <property type="entry name" value="CS"/>
    <property type="match status" value="1"/>
</dbReference>
<dbReference type="AlphaFoldDB" id="A0A9N9QQN2"/>
<keyword evidence="5" id="KW-1185">Reference proteome</keyword>
<gene>
    <name evidence="4" type="ORF">CEUTPL_LOCUS10623</name>
</gene>
<dbReference type="GO" id="GO:0051087">
    <property type="term" value="F:protein-folding chaperone binding"/>
    <property type="evidence" value="ECO:0007669"/>
    <property type="project" value="InterPro"/>
</dbReference>
<evidence type="ECO:0000256" key="1">
    <source>
        <dbReference type="SAM" id="MobiDB-lite"/>
    </source>
</evidence>
<dbReference type="FunFam" id="2.60.40.790:FF:000012">
    <property type="entry name" value="SGT1 homolog, MIS12 kinetochore complex assembly cochaperone"/>
    <property type="match status" value="1"/>
</dbReference>
<reference evidence="4" key="1">
    <citation type="submission" date="2022-01" db="EMBL/GenBank/DDBJ databases">
        <authorList>
            <person name="King R."/>
        </authorList>
    </citation>
    <scope>NUCLEOTIDE SEQUENCE</scope>
</reference>
<dbReference type="PROSITE" id="PS51048">
    <property type="entry name" value="SGS"/>
    <property type="match status" value="1"/>
</dbReference>
<feature type="compositionally biased region" description="Basic and acidic residues" evidence="1">
    <location>
        <begin position="128"/>
        <end position="143"/>
    </location>
</feature>
<protein>
    <recommendedName>
        <fullName evidence="6">Suppressor of G2 allele of SKP1</fullName>
    </recommendedName>
</protein>
<organism evidence="4 5">
    <name type="scientific">Ceutorhynchus assimilis</name>
    <name type="common">cabbage seed weevil</name>
    <dbReference type="NCBI Taxonomy" id="467358"/>
    <lineage>
        <taxon>Eukaryota</taxon>
        <taxon>Metazoa</taxon>
        <taxon>Ecdysozoa</taxon>
        <taxon>Arthropoda</taxon>
        <taxon>Hexapoda</taxon>
        <taxon>Insecta</taxon>
        <taxon>Pterygota</taxon>
        <taxon>Neoptera</taxon>
        <taxon>Endopterygota</taxon>
        <taxon>Coleoptera</taxon>
        <taxon>Polyphaga</taxon>
        <taxon>Cucujiformia</taxon>
        <taxon>Curculionidae</taxon>
        <taxon>Ceutorhynchinae</taxon>
        <taxon>Ceutorhynchus</taxon>
    </lineage>
</organism>
<proteinExistence type="predicted"/>
<dbReference type="Proteomes" id="UP001152799">
    <property type="component" value="Chromosome 6"/>
</dbReference>
<feature type="region of interest" description="Disordered" evidence="1">
    <location>
        <begin position="108"/>
        <end position="154"/>
    </location>
</feature>
<dbReference type="InterPro" id="IPR008978">
    <property type="entry name" value="HSP20-like_chaperone"/>
</dbReference>